<feature type="non-terminal residue" evidence="13">
    <location>
        <position position="1"/>
    </location>
</feature>
<keyword evidence="4" id="KW-0812">Transmembrane</keyword>
<dbReference type="SUPFAM" id="SSF53850">
    <property type="entry name" value="Periplasmic binding protein-like II"/>
    <property type="match status" value="1"/>
</dbReference>
<dbReference type="PANTHER" id="PTHR42643">
    <property type="entry name" value="IONOTROPIC RECEPTOR 20A-RELATED"/>
    <property type="match status" value="1"/>
</dbReference>
<comment type="subcellular location">
    <subcellularLocation>
        <location evidence="1">Cell membrane</location>
        <topology evidence="1">Multi-pass membrane protein</topology>
    </subcellularLocation>
</comment>
<organism evidence="13 14">
    <name type="scientific">Homarus americanus</name>
    <name type="common">American lobster</name>
    <dbReference type="NCBI Taxonomy" id="6706"/>
    <lineage>
        <taxon>Eukaryota</taxon>
        <taxon>Metazoa</taxon>
        <taxon>Ecdysozoa</taxon>
        <taxon>Arthropoda</taxon>
        <taxon>Crustacea</taxon>
        <taxon>Multicrustacea</taxon>
        <taxon>Malacostraca</taxon>
        <taxon>Eumalacostraca</taxon>
        <taxon>Eucarida</taxon>
        <taxon>Decapoda</taxon>
        <taxon>Pleocyemata</taxon>
        <taxon>Astacidea</taxon>
        <taxon>Nephropoidea</taxon>
        <taxon>Nephropidae</taxon>
        <taxon>Homarus</taxon>
    </lineage>
</organism>
<feature type="domain" description="Ionotropic glutamate receptor L-glutamate and glycine-binding" evidence="12">
    <location>
        <begin position="181"/>
        <end position="256"/>
    </location>
</feature>
<keyword evidence="2" id="KW-0813">Transport</keyword>
<dbReference type="GO" id="GO:0015276">
    <property type="term" value="F:ligand-gated monoatomic ion channel activity"/>
    <property type="evidence" value="ECO:0007669"/>
    <property type="project" value="InterPro"/>
</dbReference>
<keyword evidence="10" id="KW-1071">Ligand-gated ion channel</keyword>
<evidence type="ECO:0000256" key="1">
    <source>
        <dbReference type="ARBA" id="ARBA00004651"/>
    </source>
</evidence>
<protein>
    <submittedName>
        <fullName evidence="13">Glutamate receptor U1-like 7</fullName>
    </submittedName>
</protein>
<proteinExistence type="predicted"/>
<evidence type="ECO:0000256" key="8">
    <source>
        <dbReference type="ARBA" id="ARBA00023170"/>
    </source>
</evidence>
<keyword evidence="3" id="KW-1003">Cell membrane</keyword>
<evidence type="ECO:0000256" key="5">
    <source>
        <dbReference type="ARBA" id="ARBA00022989"/>
    </source>
</evidence>
<accession>A0A8J5MT21</accession>
<keyword evidence="6" id="KW-0406">Ion transport</keyword>
<evidence type="ECO:0000256" key="2">
    <source>
        <dbReference type="ARBA" id="ARBA00022448"/>
    </source>
</evidence>
<dbReference type="EMBL" id="JAHLQT010027705">
    <property type="protein sequence ID" value="KAG7162336.1"/>
    <property type="molecule type" value="Genomic_DNA"/>
</dbReference>
<dbReference type="Proteomes" id="UP000747542">
    <property type="component" value="Unassembled WGS sequence"/>
</dbReference>
<dbReference type="Pfam" id="PF10613">
    <property type="entry name" value="Lig_chan-Glu_bd"/>
    <property type="match status" value="1"/>
</dbReference>
<evidence type="ECO:0000313" key="14">
    <source>
        <dbReference type="Proteomes" id="UP000747542"/>
    </source>
</evidence>
<keyword evidence="5" id="KW-1133">Transmembrane helix</keyword>
<keyword evidence="11" id="KW-0407">Ion channel</keyword>
<name>A0A8J5MT21_HOMAM</name>
<evidence type="ECO:0000259" key="12">
    <source>
        <dbReference type="Pfam" id="PF10613"/>
    </source>
</evidence>
<evidence type="ECO:0000256" key="4">
    <source>
        <dbReference type="ARBA" id="ARBA00022692"/>
    </source>
</evidence>
<evidence type="ECO:0000256" key="10">
    <source>
        <dbReference type="ARBA" id="ARBA00023286"/>
    </source>
</evidence>
<dbReference type="GO" id="GO:0005886">
    <property type="term" value="C:plasma membrane"/>
    <property type="evidence" value="ECO:0007669"/>
    <property type="project" value="UniProtKB-SubCell"/>
</dbReference>
<evidence type="ECO:0000256" key="7">
    <source>
        <dbReference type="ARBA" id="ARBA00023136"/>
    </source>
</evidence>
<sequence>MPNHHCSVFLLTDGRASANAIFKVIEQIRASGVGLFKVDGQDAMIKQTQFSQVIYEARRLRQVSWCVTVVVVSDDPAFLAAFAEWSLKGRLLVWPTRLLVVTRLPLPELHHLHKLLSMTNSMLLILEKDQGNISIPFIHNTINIPFVRFLLRPNLVVATERNPINKITSFNDGEGGKGQRFKVTGPMNMLVDYLAKAHNFSYTYMRPPDGSWGHLNENGSWSGMVGMVVRKEADLASGPFGLNENRAKAIDYTAPVLVEDNRLLGARGKPTVDPWGFLLPLAPWVWVAILTALHALPVIKILLDSCFFKISNGQERWLKDTSAYLRILLQQ</sequence>
<evidence type="ECO:0000256" key="6">
    <source>
        <dbReference type="ARBA" id="ARBA00023065"/>
    </source>
</evidence>
<dbReference type="InterPro" id="IPR052192">
    <property type="entry name" value="Insect_Ionotropic_Sensory_Rcpt"/>
</dbReference>
<keyword evidence="7" id="KW-0472">Membrane</keyword>
<dbReference type="InterPro" id="IPR019594">
    <property type="entry name" value="Glu/Gly-bd"/>
</dbReference>
<evidence type="ECO:0000313" key="13">
    <source>
        <dbReference type="EMBL" id="KAG7162336.1"/>
    </source>
</evidence>
<dbReference type="PANTHER" id="PTHR42643:SF38">
    <property type="entry name" value="IONOTROPIC RECEPTOR 100A"/>
    <property type="match status" value="1"/>
</dbReference>
<gene>
    <name evidence="13" type="primary">kbp-L7</name>
    <name evidence="13" type="ORF">Hamer_G007852</name>
</gene>
<evidence type="ECO:0000256" key="9">
    <source>
        <dbReference type="ARBA" id="ARBA00023180"/>
    </source>
</evidence>
<keyword evidence="14" id="KW-1185">Reference proteome</keyword>
<comment type="caution">
    <text evidence="13">The sequence shown here is derived from an EMBL/GenBank/DDBJ whole genome shotgun (WGS) entry which is preliminary data.</text>
</comment>
<dbReference type="AlphaFoldDB" id="A0A8J5MT21"/>
<keyword evidence="9" id="KW-0325">Glycoprotein</keyword>
<evidence type="ECO:0000256" key="11">
    <source>
        <dbReference type="ARBA" id="ARBA00023303"/>
    </source>
</evidence>
<reference evidence="13" key="1">
    <citation type="journal article" date="2021" name="Sci. Adv.">
        <title>The American lobster genome reveals insights on longevity, neural, and immune adaptations.</title>
        <authorList>
            <person name="Polinski J.M."/>
            <person name="Zimin A.V."/>
            <person name="Clark K.F."/>
            <person name="Kohn A.B."/>
            <person name="Sadowski N."/>
            <person name="Timp W."/>
            <person name="Ptitsyn A."/>
            <person name="Khanna P."/>
            <person name="Romanova D.Y."/>
            <person name="Williams P."/>
            <person name="Greenwood S.J."/>
            <person name="Moroz L.L."/>
            <person name="Walt D.R."/>
            <person name="Bodnar A.G."/>
        </authorList>
    </citation>
    <scope>NUCLEOTIDE SEQUENCE</scope>
    <source>
        <strain evidence="13">GMGI-L3</strain>
    </source>
</reference>
<keyword evidence="8 13" id="KW-0675">Receptor</keyword>
<evidence type="ECO:0000256" key="3">
    <source>
        <dbReference type="ARBA" id="ARBA00022475"/>
    </source>
</evidence>
<dbReference type="Gene3D" id="3.40.190.10">
    <property type="entry name" value="Periplasmic binding protein-like II"/>
    <property type="match status" value="1"/>
</dbReference>